<dbReference type="Proteomes" id="UP001437386">
    <property type="component" value="Segment"/>
</dbReference>
<evidence type="ECO:0000313" key="2">
    <source>
        <dbReference type="Proteomes" id="UP001437386"/>
    </source>
</evidence>
<reference evidence="1 2" key="1">
    <citation type="submission" date="2024-04" db="EMBL/GenBank/DDBJ databases">
        <authorList>
            <person name="Wojcicki M."/>
            <person name="Srednicka P."/>
            <person name="Shymialevich D."/>
            <person name="Sokolowska B."/>
        </authorList>
    </citation>
    <scope>NUCLEOTIDE SEQUENCE [LARGE SCALE GENOMIC DNA]</scope>
</reference>
<name>A0AAX4Q4D3_9CAUD</name>
<proteinExistence type="predicted"/>
<organism evidence="1 2">
    <name type="scientific">Enterobacter phage KKP_3711</name>
    <dbReference type="NCBI Taxonomy" id="3109398"/>
    <lineage>
        <taxon>Viruses</taxon>
        <taxon>Duplodnaviria</taxon>
        <taxon>Heunggongvirae</taxon>
        <taxon>Uroviricota</taxon>
        <taxon>Caudoviricetes</taxon>
        <taxon>Demerecviridae</taxon>
        <taxon>Markadamsvirinae</taxon>
    </lineage>
</organism>
<evidence type="ECO:0000313" key="1">
    <source>
        <dbReference type="EMBL" id="XAG95847.1"/>
    </source>
</evidence>
<dbReference type="EMBL" id="PP579741">
    <property type="protein sequence ID" value="XAG95847.1"/>
    <property type="molecule type" value="Genomic_DNA"/>
</dbReference>
<gene>
    <name evidence="1" type="ORF">U7154_000080</name>
</gene>
<keyword evidence="2" id="KW-1185">Reference proteome</keyword>
<protein>
    <submittedName>
        <fullName evidence="1">Uncharacterized protein</fullName>
    </submittedName>
</protein>
<sequence>MKLVFVYRNGKTFTARNVEDIHIVTGGGNVTGINYIRNLDFETYQQTGDMKKLDKNAGLLVRRNGDQRWQEASEAVSIRVDKAQLSYVIVEEKLVYTDLVGLFGDVSNRNMVSVIPCLDSYTAENIADVLKTIS</sequence>
<accession>A0AAX4Q4D3</accession>